<organism evidence="7 8">
    <name type="scientific">Drosophila rubida</name>
    <dbReference type="NCBI Taxonomy" id="30044"/>
    <lineage>
        <taxon>Eukaryota</taxon>
        <taxon>Metazoa</taxon>
        <taxon>Ecdysozoa</taxon>
        <taxon>Arthropoda</taxon>
        <taxon>Hexapoda</taxon>
        <taxon>Insecta</taxon>
        <taxon>Pterygota</taxon>
        <taxon>Neoptera</taxon>
        <taxon>Endopterygota</taxon>
        <taxon>Diptera</taxon>
        <taxon>Brachycera</taxon>
        <taxon>Muscomorpha</taxon>
        <taxon>Ephydroidea</taxon>
        <taxon>Drosophilidae</taxon>
        <taxon>Drosophila</taxon>
    </lineage>
</organism>
<keyword evidence="4 6" id="KW-1133">Transmembrane helix</keyword>
<dbReference type="Pfam" id="PF04515">
    <property type="entry name" value="Choline_transpo"/>
    <property type="match status" value="1"/>
</dbReference>
<dbReference type="EMBL" id="JAJJHW010002774">
    <property type="protein sequence ID" value="KAH8366035.1"/>
    <property type="molecule type" value="Genomic_DNA"/>
</dbReference>
<sequence>MGCAESKDGEGETQNNRNRPKYRSCTDVFWLVLYILFWLFLIVIAIFSFVFGNPLRLINGYDSFGNTCGVKHNEKFQNFPLSGRNTLDTPELFYFSVKELKQSLKICVKTCPKRTLNEPTDLLRYFTETGTQLCKYDYNMAQVERLSKTDKTFNILGPCPTLPVLESSPVLHRCVPKQAADEVVDVLNSWDVAQQFLGDIYSTWHIIAAVCGISLLISIVLVTMMHWLSRVVSWLICVLVIIASVGLAGALWYAYYSIRNKSPSVQYSHLEEFLRNRDAVFALAVIATITMVDLKNTFWNSYTKYNFLYFQIILLVIIYFLKNKLSGLSALFEEAGVCMMNLPGLLIAPLLAFVVLIAFLSFWVVVVICLVTATTPDESPLAPFHGTAGFQQLPTNAALLLNQTAPGSDERTIPRIEYADASALRSMFWVYVVGLIWTVEFIFACQQFALAAAVAFWYFGKPTTTPTWYAIGKLIKYHLGTVAKGSFVITIFKIPRLILTYLYAKLKKGEDKGSECAACCLKCCICGFWLLEKFIRFLNHNAYTVVAIESINFCPAAGIAWNAMATNALQVATINSIGDFILFLGKIVVAALSGLIGIFMLKDKPGLNFYMAPVILIIIFSFFIAHIVLSLFEMVVDTLFLCVCEDKTINGRAGRWAQSNLAKLVGEEPLQPGEEPPIQVVEMMPINKQPFSITRLPPTDAEVYPMAE</sequence>
<evidence type="ECO:0000256" key="3">
    <source>
        <dbReference type="ARBA" id="ARBA00022692"/>
    </source>
</evidence>
<evidence type="ECO:0000256" key="5">
    <source>
        <dbReference type="ARBA" id="ARBA00023136"/>
    </source>
</evidence>
<protein>
    <recommendedName>
        <fullName evidence="6">Choline transporter-like protein</fullName>
    </recommendedName>
</protein>
<accession>A0AAD4PJC4</accession>
<evidence type="ECO:0000313" key="8">
    <source>
        <dbReference type="Proteomes" id="UP001200034"/>
    </source>
</evidence>
<evidence type="ECO:0000256" key="1">
    <source>
        <dbReference type="ARBA" id="ARBA00004141"/>
    </source>
</evidence>
<gene>
    <name evidence="7" type="ORF">KR093_008574</name>
</gene>
<dbReference type="AlphaFoldDB" id="A0AAD4PJC4"/>
<evidence type="ECO:0000256" key="2">
    <source>
        <dbReference type="ARBA" id="ARBA00007168"/>
    </source>
</evidence>
<dbReference type="GO" id="GO:0005886">
    <property type="term" value="C:plasma membrane"/>
    <property type="evidence" value="ECO:0007669"/>
    <property type="project" value="UniProtKB-SubCell"/>
</dbReference>
<keyword evidence="3 6" id="KW-0812">Transmembrane</keyword>
<feature type="transmembrane region" description="Helical" evidence="6">
    <location>
        <begin position="279"/>
        <end position="299"/>
    </location>
</feature>
<comment type="caution">
    <text evidence="7">The sequence shown here is derived from an EMBL/GenBank/DDBJ whole genome shotgun (WGS) entry which is preliminary data.</text>
</comment>
<dbReference type="InterPro" id="IPR007603">
    <property type="entry name" value="Choline_transptr-like"/>
</dbReference>
<dbReference type="PANTHER" id="PTHR12385:SF12">
    <property type="entry name" value="CHOLINE TRANSPORTER-LIKE PROTEIN"/>
    <property type="match status" value="1"/>
</dbReference>
<dbReference type="GO" id="GO:0022857">
    <property type="term" value="F:transmembrane transporter activity"/>
    <property type="evidence" value="ECO:0007669"/>
    <property type="project" value="UniProtKB-UniRule"/>
</dbReference>
<feature type="transmembrane region" description="Helical" evidence="6">
    <location>
        <begin position="204"/>
        <end position="225"/>
    </location>
</feature>
<feature type="transmembrane region" description="Helical" evidence="6">
    <location>
        <begin position="28"/>
        <end position="51"/>
    </location>
</feature>
<comment type="similarity">
    <text evidence="2 6">Belongs to the CTL (choline transporter-like) family.</text>
</comment>
<proteinExistence type="inferred from homology"/>
<keyword evidence="8" id="KW-1185">Reference proteome</keyword>
<feature type="transmembrane region" description="Helical" evidence="6">
    <location>
        <begin position="580"/>
        <end position="601"/>
    </location>
</feature>
<feature type="transmembrane region" description="Helical" evidence="6">
    <location>
        <begin position="342"/>
        <end position="373"/>
    </location>
</feature>
<name>A0AAD4PJC4_9MUSC</name>
<reference evidence="7" key="1">
    <citation type="journal article" date="2021" name="Mol. Ecol. Resour.">
        <title>Phylogenomic analyses of the genus Drosophila reveals genomic signals of climate adaptation.</title>
        <authorList>
            <person name="Li F."/>
            <person name="Rane R.V."/>
            <person name="Luria V."/>
            <person name="Xiong Z."/>
            <person name="Chen J."/>
            <person name="Li Z."/>
            <person name="Catullo R.A."/>
            <person name="Griffin P.C."/>
            <person name="Schiffer M."/>
            <person name="Pearce S."/>
            <person name="Lee S.F."/>
            <person name="McElroy K."/>
            <person name="Stocker A."/>
            <person name="Shirriffs J."/>
            <person name="Cockerell F."/>
            <person name="Coppin C."/>
            <person name="Sgro C.M."/>
            <person name="Karger A."/>
            <person name="Cain J.W."/>
            <person name="Weber J.A."/>
            <person name="Santpere G."/>
            <person name="Kirschner M.W."/>
            <person name="Hoffmann A.A."/>
            <person name="Oakeshott J.G."/>
            <person name="Zhang G."/>
        </authorList>
    </citation>
    <scope>NUCLEOTIDE SEQUENCE</scope>
    <source>
        <strain evidence="7">BGI-SZ-2011g</strain>
    </source>
</reference>
<evidence type="ECO:0000256" key="4">
    <source>
        <dbReference type="ARBA" id="ARBA00022989"/>
    </source>
</evidence>
<feature type="transmembrane region" description="Helical" evidence="6">
    <location>
        <begin position="607"/>
        <end position="632"/>
    </location>
</feature>
<evidence type="ECO:0000313" key="7">
    <source>
        <dbReference type="EMBL" id="KAH8366035.1"/>
    </source>
</evidence>
<feature type="transmembrane region" description="Helical" evidence="6">
    <location>
        <begin position="305"/>
        <end position="321"/>
    </location>
</feature>
<evidence type="ECO:0000256" key="6">
    <source>
        <dbReference type="RuleBase" id="RU368066"/>
    </source>
</evidence>
<comment type="function">
    <text evidence="6">Choline transporter.</text>
</comment>
<dbReference type="PANTHER" id="PTHR12385">
    <property type="entry name" value="CHOLINE TRANSPORTER-LIKE (SLC FAMILY 44)"/>
    <property type="match status" value="1"/>
</dbReference>
<dbReference type="Proteomes" id="UP001200034">
    <property type="component" value="Unassembled WGS sequence"/>
</dbReference>
<feature type="transmembrane region" description="Helical" evidence="6">
    <location>
        <begin position="231"/>
        <end position="258"/>
    </location>
</feature>
<keyword evidence="5 6" id="KW-0472">Membrane</keyword>
<feature type="transmembrane region" description="Helical" evidence="6">
    <location>
        <begin position="428"/>
        <end position="459"/>
    </location>
</feature>
<comment type="subcellular location">
    <subcellularLocation>
        <location evidence="6">Cell membrane</location>
        <topology evidence="6">Multi-pass membrane protein</topology>
    </subcellularLocation>
    <subcellularLocation>
        <location evidence="1">Membrane</location>
        <topology evidence="1">Multi-pass membrane protein</topology>
    </subcellularLocation>
</comment>